<dbReference type="Proteomes" id="UP001595453">
    <property type="component" value="Unassembled WGS sequence"/>
</dbReference>
<organism evidence="1 2">
    <name type="scientific">Pseudoalteromonas fenneropenaei</name>
    <dbReference type="NCBI Taxonomy" id="1737459"/>
    <lineage>
        <taxon>Bacteria</taxon>
        <taxon>Pseudomonadati</taxon>
        <taxon>Pseudomonadota</taxon>
        <taxon>Gammaproteobacteria</taxon>
        <taxon>Alteromonadales</taxon>
        <taxon>Pseudoalteromonadaceae</taxon>
        <taxon>Pseudoalteromonas</taxon>
    </lineage>
</organism>
<comment type="caution">
    <text evidence="1">The sequence shown here is derived from an EMBL/GenBank/DDBJ whole genome shotgun (WGS) entry which is preliminary data.</text>
</comment>
<name>A0ABV7CGS2_9GAMM</name>
<accession>A0ABV7CGS2</accession>
<proteinExistence type="predicted"/>
<protein>
    <submittedName>
        <fullName evidence="1">Uncharacterized protein</fullName>
    </submittedName>
</protein>
<reference evidence="2" key="1">
    <citation type="journal article" date="2019" name="Int. J. Syst. Evol. Microbiol.">
        <title>The Global Catalogue of Microorganisms (GCM) 10K type strain sequencing project: providing services to taxonomists for standard genome sequencing and annotation.</title>
        <authorList>
            <consortium name="The Broad Institute Genomics Platform"/>
            <consortium name="The Broad Institute Genome Sequencing Center for Infectious Disease"/>
            <person name="Wu L."/>
            <person name="Ma J."/>
        </authorList>
    </citation>
    <scope>NUCLEOTIDE SEQUENCE [LARGE SCALE GENOMIC DNA]</scope>
    <source>
        <strain evidence="2">KCTC 42730</strain>
    </source>
</reference>
<keyword evidence="2" id="KW-1185">Reference proteome</keyword>
<evidence type="ECO:0000313" key="2">
    <source>
        <dbReference type="Proteomes" id="UP001595453"/>
    </source>
</evidence>
<sequence length="140" mass="15729">MIKRFLSVILPGDDELGLPNAASLNLHYLVEKDVEAHSLGLFFELLSQVAREKLQLSIEEADDDQFLAAIEAAKRKEVRLTSAVILSCLRHYYTNAVVLERIGSGAIPPFPEGNNLAEDDWLLLEPVFERGPIYKEVKHD</sequence>
<dbReference type="EMBL" id="JBHRSD010000010">
    <property type="protein sequence ID" value="MFC3031830.1"/>
    <property type="molecule type" value="Genomic_DNA"/>
</dbReference>
<dbReference type="RefSeq" id="WP_377121461.1">
    <property type="nucleotide sequence ID" value="NZ_JBHRSD010000010.1"/>
</dbReference>
<gene>
    <name evidence="1" type="ORF">ACFOEE_04805</name>
</gene>
<evidence type="ECO:0000313" key="1">
    <source>
        <dbReference type="EMBL" id="MFC3031830.1"/>
    </source>
</evidence>